<reference evidence="2 3" key="1">
    <citation type="journal article" date="2011" name="Proc. Natl. Acad. Sci. U.S.A.">
        <title>Evolutionary erosion of yeast sex chromosomes by mating-type switching accidents.</title>
        <authorList>
            <person name="Gordon J.L."/>
            <person name="Armisen D."/>
            <person name="Proux-Wera E."/>
            <person name="Oheigeartaigh S.S."/>
            <person name="Byrne K.P."/>
            <person name="Wolfe K.H."/>
        </authorList>
    </citation>
    <scope>NUCLEOTIDE SEQUENCE [LARGE SCALE GENOMIC DNA]</scope>
    <source>
        <strain evidence="3">ATCC 22294 / BCRC 22015 / CBS 2517 / CECT 1963 / NBRC 1671 / NRRL Y-8276</strain>
    </source>
</reference>
<dbReference type="InterPro" id="IPR029033">
    <property type="entry name" value="His_PPase_superfam"/>
</dbReference>
<dbReference type="FunCoup" id="H2B0W8">
    <property type="interactions" value="154"/>
</dbReference>
<dbReference type="CDD" id="cd07067">
    <property type="entry name" value="HP_PGM_like"/>
    <property type="match status" value="1"/>
</dbReference>
<dbReference type="Gene3D" id="3.40.50.1240">
    <property type="entry name" value="Phosphoglycerate mutase-like"/>
    <property type="match status" value="1"/>
</dbReference>
<dbReference type="PANTHER" id="PTHR16469:SF51">
    <property type="entry name" value="TRANSCRIPTION FACTOR TAU 55 KDA SUBUNIT"/>
    <property type="match status" value="1"/>
</dbReference>
<dbReference type="EMBL" id="HE650830">
    <property type="protein sequence ID" value="CCF60268.1"/>
    <property type="molecule type" value="Genomic_DNA"/>
</dbReference>
<dbReference type="Pfam" id="PF00300">
    <property type="entry name" value="His_Phos_1"/>
    <property type="match status" value="1"/>
</dbReference>
<dbReference type="Proteomes" id="UP000005220">
    <property type="component" value="Chromosome 10"/>
</dbReference>
<dbReference type="Pfam" id="PF10419">
    <property type="entry name" value="TFIIIC_sub6"/>
    <property type="match status" value="1"/>
</dbReference>
<dbReference type="OrthoDB" id="414418at2759"/>
<dbReference type="GeneID" id="13883918"/>
<evidence type="ECO:0000313" key="2">
    <source>
        <dbReference type="EMBL" id="CCF60268.1"/>
    </source>
</evidence>
<evidence type="ECO:0000259" key="1">
    <source>
        <dbReference type="Pfam" id="PF10419"/>
    </source>
</evidence>
<proteinExistence type="predicted"/>
<protein>
    <recommendedName>
        <fullName evidence="1">Transcription factor TFIIIC triple barrel domain-containing protein</fullName>
    </recommendedName>
</protein>
<dbReference type="eggNOG" id="ENOG502RYP8">
    <property type="taxonomic scope" value="Eukaryota"/>
</dbReference>
<dbReference type="RefSeq" id="XP_003959403.1">
    <property type="nucleotide sequence ID" value="XM_003959354.1"/>
</dbReference>
<dbReference type="SMART" id="SM00855">
    <property type="entry name" value="PGAM"/>
    <property type="match status" value="1"/>
</dbReference>
<dbReference type="HOGENOM" id="CLU_042838_0_0_1"/>
<name>H2B0W8_KAZAF</name>
<dbReference type="InterPro" id="IPR051710">
    <property type="entry name" value="Phosphatase_SH3-domain"/>
</dbReference>
<organism evidence="2 3">
    <name type="scientific">Kazachstania africana (strain ATCC 22294 / BCRC 22015 / CBS 2517 / CECT 1963 / NBRC 1671 / NRRL Y-8276)</name>
    <name type="common">Yeast</name>
    <name type="synonym">Kluyveromyces africanus</name>
    <dbReference type="NCBI Taxonomy" id="1071382"/>
    <lineage>
        <taxon>Eukaryota</taxon>
        <taxon>Fungi</taxon>
        <taxon>Dikarya</taxon>
        <taxon>Ascomycota</taxon>
        <taxon>Saccharomycotina</taxon>
        <taxon>Saccharomycetes</taxon>
        <taxon>Saccharomycetales</taxon>
        <taxon>Saccharomycetaceae</taxon>
        <taxon>Kazachstania</taxon>
    </lineage>
</organism>
<dbReference type="AlphaFoldDB" id="H2B0W8"/>
<dbReference type="PANTHER" id="PTHR16469">
    <property type="entry name" value="UBIQUITIN-ASSOCIATED AND SH3 DOMAIN-CONTAINING BA-RELATED"/>
    <property type="match status" value="1"/>
</dbReference>
<dbReference type="InterPro" id="IPR019481">
    <property type="entry name" value="TFIIIC_triple_barrel"/>
</dbReference>
<dbReference type="InterPro" id="IPR013078">
    <property type="entry name" value="His_Pase_superF_clade-1"/>
</dbReference>
<gene>
    <name evidence="2" type="primary">KAFR0J02040</name>
    <name evidence="2" type="ORF">KAFR_0J02040</name>
</gene>
<keyword evidence="3" id="KW-1185">Reference proteome</keyword>
<feature type="domain" description="Transcription factor TFIIIC triple barrel" evidence="1">
    <location>
        <begin position="279"/>
        <end position="395"/>
    </location>
</feature>
<accession>H2B0W8</accession>
<dbReference type="KEGG" id="kaf:KAFR_0J02040"/>
<dbReference type="PIRSF" id="PIRSF036802">
    <property type="entry name" value="Tau55_TFC7"/>
    <property type="match status" value="1"/>
</dbReference>
<sequence length="400" mass="45487">MPIKTIYVARHGSSSAWTLKQEELPAPPTGVESDFPLSEHGISQSKELAHYILSLDSQPDMVISSPFFRCAQTSKYVCDLLELPFFVDNGLSEWFETDAHKPATADTLAKLFKSSIEVNDDNWKNGSELAAAEEGETEEELFQRCQIFLRKLVQKLETAYPDVETILLVTHGAVKVSLGLNLLGFNDCHEKIDDDGSTIRCGTCSLDKYEVLNSTHYRAREDEDDEAEDEEEEEINITVPFQQRKWVITMNGHTEFLRNGEERNWTFESDQIDEDGREEEMETVYISLDLSSGSYKERLEIDRTATFQYAGLDKEVPLFRIGDKLYEGNWQRLVGTELAFPDAAMIHKKKPVGGSGYSSDNENEIDPLLESKPIIEYDKEHTEKIYRIVDRLALTGLSPM</sequence>
<dbReference type="InterPro" id="IPR014623">
    <property type="entry name" value="Tfc7/tau55"/>
</dbReference>
<dbReference type="SUPFAM" id="SSF53254">
    <property type="entry name" value="Phosphoglycerate mutase-like"/>
    <property type="match status" value="1"/>
</dbReference>
<dbReference type="STRING" id="1071382.H2B0W8"/>
<evidence type="ECO:0000313" key="3">
    <source>
        <dbReference type="Proteomes" id="UP000005220"/>
    </source>
</evidence>
<dbReference type="InParanoid" id="H2B0W8"/>